<reference evidence="1" key="1">
    <citation type="journal article" date="2015" name="Nature">
        <title>Complex archaea that bridge the gap between prokaryotes and eukaryotes.</title>
        <authorList>
            <person name="Spang A."/>
            <person name="Saw J.H."/>
            <person name="Jorgensen S.L."/>
            <person name="Zaremba-Niedzwiedzka K."/>
            <person name="Martijn J."/>
            <person name="Lind A.E."/>
            <person name="van Eijk R."/>
            <person name="Schleper C."/>
            <person name="Guy L."/>
            <person name="Ettema T.J."/>
        </authorList>
    </citation>
    <scope>NUCLEOTIDE SEQUENCE</scope>
</reference>
<sequence length="387" mass="41381">WYTTWWIDRDGLVTQQNTPTTASNLGPGTGIFKQKSGVDLQFKSLRAFYPLSIREQTNTIDFHTGAERNTYSVLTPAVSSGGTGGIENIISNAGKVGVDFPFKAIEAGPFTVVTDTGNTLRIESTSQVVEFYGIVVQHSDETAVFPGVHILKVNPDSFYLTKQIRTNEVLLNSRGDNLSREEFVAIAGDDMVGQLLMHDGTAAAPSIAFTNETDTGLRRRAANDFAFVTSGVDRLRIQDSLLVSSVPFHTADSTAALPGYTFANDPNTGIFQKVAGDDSIAFSTGGSYAGSFENEGFLTNRVTAGRGEFYEQLLIGPGTAANPSVVFKNALDTGIYLFSTSTIRFRAGGVTPLHIASNVVRVFFPINLPDATASAPSIAMTSDGNTG</sequence>
<comment type="caution">
    <text evidence="1">The sequence shown here is derived from an EMBL/GenBank/DDBJ whole genome shotgun (WGS) entry which is preliminary data.</text>
</comment>
<protein>
    <submittedName>
        <fullName evidence="1">Uncharacterized protein</fullName>
    </submittedName>
</protein>
<feature type="non-terminal residue" evidence="1">
    <location>
        <position position="387"/>
    </location>
</feature>
<gene>
    <name evidence="1" type="ORF">LCGC14_2893400</name>
</gene>
<accession>A0A0F9AMR3</accession>
<feature type="non-terminal residue" evidence="1">
    <location>
        <position position="1"/>
    </location>
</feature>
<proteinExistence type="predicted"/>
<dbReference type="AlphaFoldDB" id="A0A0F9AMR3"/>
<dbReference type="EMBL" id="LAZR01056770">
    <property type="protein sequence ID" value="KKK73481.1"/>
    <property type="molecule type" value="Genomic_DNA"/>
</dbReference>
<organism evidence="1">
    <name type="scientific">marine sediment metagenome</name>
    <dbReference type="NCBI Taxonomy" id="412755"/>
    <lineage>
        <taxon>unclassified sequences</taxon>
        <taxon>metagenomes</taxon>
        <taxon>ecological metagenomes</taxon>
    </lineage>
</organism>
<evidence type="ECO:0000313" key="1">
    <source>
        <dbReference type="EMBL" id="KKK73481.1"/>
    </source>
</evidence>
<name>A0A0F9AMR3_9ZZZZ</name>